<name>A0A172TFY8_9BACL</name>
<dbReference type="OrthoDB" id="9805628at2"/>
<dbReference type="InterPro" id="IPR043132">
    <property type="entry name" value="BCAT-like_C"/>
</dbReference>
<organism evidence="7 8">
    <name type="scientific">Paenibacillus swuensis</name>
    <dbReference type="NCBI Taxonomy" id="1178515"/>
    <lineage>
        <taxon>Bacteria</taxon>
        <taxon>Bacillati</taxon>
        <taxon>Bacillota</taxon>
        <taxon>Bacilli</taxon>
        <taxon>Bacillales</taxon>
        <taxon>Paenibacillaceae</taxon>
        <taxon>Paenibacillus</taxon>
    </lineage>
</organism>
<evidence type="ECO:0000256" key="5">
    <source>
        <dbReference type="RuleBase" id="RU004106"/>
    </source>
</evidence>
<dbReference type="STRING" id="1178515.SY83_06365"/>
<dbReference type="GO" id="GO:0016829">
    <property type="term" value="F:lyase activity"/>
    <property type="evidence" value="ECO:0007669"/>
    <property type="project" value="UniProtKB-KW"/>
</dbReference>
<dbReference type="SUPFAM" id="SSF56752">
    <property type="entry name" value="D-aminoacid aminotransferase-like PLP-dependent enzymes"/>
    <property type="match status" value="1"/>
</dbReference>
<dbReference type="CDD" id="cd00449">
    <property type="entry name" value="PLPDE_IV"/>
    <property type="match status" value="1"/>
</dbReference>
<dbReference type="Gene3D" id="3.20.10.10">
    <property type="entry name" value="D-amino Acid Aminotransferase, subunit A, domain 2"/>
    <property type="match status" value="1"/>
</dbReference>
<dbReference type="NCBIfam" id="NF005800">
    <property type="entry name" value="PRK07650.1"/>
    <property type="match status" value="1"/>
</dbReference>
<dbReference type="Pfam" id="PF01063">
    <property type="entry name" value="Aminotran_4"/>
    <property type="match status" value="1"/>
</dbReference>
<comment type="similarity">
    <text evidence="2 5">Belongs to the class-IV pyridoxal-phosphate-dependent aminotransferase family.</text>
</comment>
<gene>
    <name evidence="7" type="ORF">SY83_06365</name>
</gene>
<keyword evidence="4 6" id="KW-0663">Pyridoxal phosphate</keyword>
<dbReference type="InterPro" id="IPR036038">
    <property type="entry name" value="Aminotransferase-like"/>
</dbReference>
<dbReference type="GO" id="GO:0046394">
    <property type="term" value="P:carboxylic acid biosynthetic process"/>
    <property type="evidence" value="ECO:0007669"/>
    <property type="project" value="UniProtKB-ARBA"/>
</dbReference>
<reference evidence="7 8" key="1">
    <citation type="submission" date="2015-01" db="EMBL/GenBank/DDBJ databases">
        <title>Paenibacillus swuensis/DY6/whole genome sequencing.</title>
        <authorList>
            <person name="Kim M.K."/>
            <person name="Srinivasan S."/>
            <person name="Lee J.-J."/>
        </authorList>
    </citation>
    <scope>NUCLEOTIDE SEQUENCE [LARGE SCALE GENOMIC DNA]</scope>
    <source>
        <strain evidence="7 8">DY6</strain>
    </source>
</reference>
<evidence type="ECO:0000256" key="1">
    <source>
        <dbReference type="ARBA" id="ARBA00001933"/>
    </source>
</evidence>
<evidence type="ECO:0000313" key="7">
    <source>
        <dbReference type="EMBL" id="ANE45969.1"/>
    </source>
</evidence>
<dbReference type="InterPro" id="IPR050571">
    <property type="entry name" value="Class-IV_PLP-Dep_Aminotrnsfr"/>
</dbReference>
<sequence>MIISVNGKLHNGQDTVISALDHGFLYGLGLFETFRTYNGTPFLLEQHMERLRSGCSSLGIQWDADPDAIRHQITEMLQASGLRDAYVRYTVTAGEEALGLPSSDYRKPTVVIYTKAVPVEHPALRREGKALQLLRIPRNTPEGPVRLKSLHYMNNILAKRELSTYPAQPQIPQQFAHGSEGLMLTAEGYLAEGIVSNIFYVRDQILFTPSLETGILPGITRGLVIEELAAEAGCSVREGLFRWEDLLQADEVFITNSIQEIVPISVLLDTQSQSVLINQGRTGRLTDRLIVQYKRKAGV</sequence>
<evidence type="ECO:0000313" key="8">
    <source>
        <dbReference type="Proteomes" id="UP000076927"/>
    </source>
</evidence>
<dbReference type="GO" id="GO:0005829">
    <property type="term" value="C:cytosol"/>
    <property type="evidence" value="ECO:0007669"/>
    <property type="project" value="TreeGrafter"/>
</dbReference>
<dbReference type="FunFam" id="3.20.10.10:FF:000002">
    <property type="entry name" value="D-alanine aminotransferase"/>
    <property type="match status" value="1"/>
</dbReference>
<evidence type="ECO:0000256" key="4">
    <source>
        <dbReference type="ARBA" id="ARBA00022898"/>
    </source>
</evidence>
<dbReference type="Proteomes" id="UP000076927">
    <property type="component" value="Chromosome"/>
</dbReference>
<comment type="subunit">
    <text evidence="3">Homodimer.</text>
</comment>
<evidence type="ECO:0000256" key="6">
    <source>
        <dbReference type="RuleBase" id="RU004516"/>
    </source>
</evidence>
<dbReference type="PANTHER" id="PTHR42743:SF11">
    <property type="entry name" value="AMINODEOXYCHORISMATE LYASE"/>
    <property type="match status" value="1"/>
</dbReference>
<dbReference type="GO" id="GO:0008652">
    <property type="term" value="P:amino acid biosynthetic process"/>
    <property type="evidence" value="ECO:0007669"/>
    <property type="project" value="UniProtKB-ARBA"/>
</dbReference>
<dbReference type="AlphaFoldDB" id="A0A172TFY8"/>
<dbReference type="RefSeq" id="WP_068605282.1">
    <property type="nucleotide sequence ID" value="NZ_CP011388.1"/>
</dbReference>
<dbReference type="EMBL" id="CP011388">
    <property type="protein sequence ID" value="ANE45969.1"/>
    <property type="molecule type" value="Genomic_DNA"/>
</dbReference>
<dbReference type="PANTHER" id="PTHR42743">
    <property type="entry name" value="AMINO-ACID AMINOTRANSFERASE"/>
    <property type="match status" value="1"/>
</dbReference>
<dbReference type="Gene3D" id="3.30.470.10">
    <property type="match status" value="1"/>
</dbReference>
<dbReference type="PROSITE" id="PS00770">
    <property type="entry name" value="AA_TRANSFER_CLASS_4"/>
    <property type="match status" value="1"/>
</dbReference>
<keyword evidence="7" id="KW-0456">Lyase</keyword>
<keyword evidence="8" id="KW-1185">Reference proteome</keyword>
<evidence type="ECO:0000256" key="2">
    <source>
        <dbReference type="ARBA" id="ARBA00009320"/>
    </source>
</evidence>
<proteinExistence type="inferred from homology"/>
<dbReference type="KEGG" id="pswu:SY83_06365"/>
<dbReference type="PATRIC" id="fig|1178515.4.peg.1269"/>
<dbReference type="InterPro" id="IPR001544">
    <property type="entry name" value="Aminotrans_IV"/>
</dbReference>
<protein>
    <submittedName>
        <fullName evidence="7">4-amino-4-deoxychorismate lyase</fullName>
    </submittedName>
</protein>
<evidence type="ECO:0000256" key="3">
    <source>
        <dbReference type="ARBA" id="ARBA00011738"/>
    </source>
</evidence>
<dbReference type="InterPro" id="IPR043131">
    <property type="entry name" value="BCAT-like_N"/>
</dbReference>
<accession>A0A172TFY8</accession>
<dbReference type="InterPro" id="IPR018300">
    <property type="entry name" value="Aminotrans_IV_CS"/>
</dbReference>
<comment type="cofactor">
    <cofactor evidence="1 6">
        <name>pyridoxal 5'-phosphate</name>
        <dbReference type="ChEBI" id="CHEBI:597326"/>
    </cofactor>
</comment>